<dbReference type="Gene3D" id="3.40.50.2000">
    <property type="entry name" value="Glycogen Phosphorylase B"/>
    <property type="match status" value="2"/>
</dbReference>
<proteinExistence type="inferred from homology"/>
<dbReference type="EMBL" id="BPQB01000101">
    <property type="protein sequence ID" value="GJE99108.1"/>
    <property type="molecule type" value="Genomic_DNA"/>
</dbReference>
<dbReference type="GO" id="GO:0035251">
    <property type="term" value="F:UDP-glucosyltransferase activity"/>
    <property type="evidence" value="ECO:0007669"/>
    <property type="project" value="TreeGrafter"/>
</dbReference>
<dbReference type="Proteomes" id="UP000703269">
    <property type="component" value="Unassembled WGS sequence"/>
</dbReference>
<dbReference type="PANTHER" id="PTHR48047">
    <property type="entry name" value="GLYCOSYLTRANSFERASE"/>
    <property type="match status" value="1"/>
</dbReference>
<keyword evidence="4" id="KW-1185">Reference proteome</keyword>
<reference evidence="3 4" key="1">
    <citation type="submission" date="2021-08" db="EMBL/GenBank/DDBJ databases">
        <title>Draft Genome Sequence of Phanerochaete sordida strain YK-624.</title>
        <authorList>
            <person name="Mori T."/>
            <person name="Dohra H."/>
            <person name="Suzuki T."/>
            <person name="Kawagishi H."/>
            <person name="Hirai H."/>
        </authorList>
    </citation>
    <scope>NUCLEOTIDE SEQUENCE [LARGE SCALE GENOMIC DNA]</scope>
    <source>
        <strain evidence="3 4">YK-624</strain>
    </source>
</reference>
<name>A0A9P3GNP0_9APHY</name>
<comment type="caution">
    <text evidence="3">The sequence shown here is derived from an EMBL/GenBank/DDBJ whole genome shotgun (WGS) entry which is preliminary data.</text>
</comment>
<comment type="similarity">
    <text evidence="1">Belongs to the UDP-glycosyltransferase family.</text>
</comment>
<protein>
    <submittedName>
        <fullName evidence="3">Glycosyltransferase family 1 protein</fullName>
    </submittedName>
</protein>
<keyword evidence="2" id="KW-0808">Transferase</keyword>
<dbReference type="PANTHER" id="PTHR48047:SF215">
    <property type="entry name" value="GLYCOSYLTRANSFERASE"/>
    <property type="match status" value="1"/>
</dbReference>
<dbReference type="CDD" id="cd03784">
    <property type="entry name" value="GT1_Gtf-like"/>
    <property type="match status" value="1"/>
</dbReference>
<dbReference type="SUPFAM" id="SSF53756">
    <property type="entry name" value="UDP-Glycosyltransferase/glycogen phosphorylase"/>
    <property type="match status" value="1"/>
</dbReference>
<gene>
    <name evidence="3" type="ORF">PsYK624_153540</name>
</gene>
<dbReference type="InterPro" id="IPR002213">
    <property type="entry name" value="UDP_glucos_trans"/>
</dbReference>
<dbReference type="AlphaFoldDB" id="A0A9P3GNP0"/>
<evidence type="ECO:0000256" key="1">
    <source>
        <dbReference type="ARBA" id="ARBA00009995"/>
    </source>
</evidence>
<dbReference type="Pfam" id="PF00201">
    <property type="entry name" value="UDPGT"/>
    <property type="match status" value="1"/>
</dbReference>
<sequence length="513" mass="56365">MASPHIVVVAHTAWGHIRPLCALVARLVKLRNSELDVTFFTNSSLHAKVAAEVARNFEEGEWKYETRIRVVGLPSNEQNPFDATKLNDAFEVQFRALAYGQPIYCAATETQLPPKKRPDAVLVDIFGIELLRIVRAASPQTKVWASGPGSVSIMYTVLGPFGRDSAGLLQRRVDEHMAATGKDLVQASLEVVASPSDEVVETPGFQPMYKYENFPQQPIMDLPIIGLLHLGASSLIHECDAFVTATMPTYDPPAGINAFDDFFALTGRKMYLLGPLIPDTKRATNVSAQQATNAPQITTFLQGAVERFGEKSLVYIAFGSIFWTTQPDRLWTLLDVLMERKVPFILSHASPFAQIPDEVAQKVKASALGMLTPWAPQQTILEHPATGWFVTHAGFNSVTEAIDAGVPLICWPFGADQPLNTQLLTTELDVAYELTEVRTGPHARKPVHRTGVAPTCTLESVRAETQTVLDKAFGEDGARKRENIRKLRSASRELWGQGGSARLAALELLETLN</sequence>
<evidence type="ECO:0000313" key="3">
    <source>
        <dbReference type="EMBL" id="GJE99108.1"/>
    </source>
</evidence>
<organism evidence="3 4">
    <name type="scientific">Phanerochaete sordida</name>
    <dbReference type="NCBI Taxonomy" id="48140"/>
    <lineage>
        <taxon>Eukaryota</taxon>
        <taxon>Fungi</taxon>
        <taxon>Dikarya</taxon>
        <taxon>Basidiomycota</taxon>
        <taxon>Agaricomycotina</taxon>
        <taxon>Agaricomycetes</taxon>
        <taxon>Polyporales</taxon>
        <taxon>Phanerochaetaceae</taxon>
        <taxon>Phanerochaete</taxon>
    </lineage>
</organism>
<accession>A0A9P3GNP0</accession>
<evidence type="ECO:0000256" key="2">
    <source>
        <dbReference type="ARBA" id="ARBA00022679"/>
    </source>
</evidence>
<evidence type="ECO:0000313" key="4">
    <source>
        <dbReference type="Proteomes" id="UP000703269"/>
    </source>
</evidence>
<dbReference type="OrthoDB" id="5835829at2759"/>